<sequence length="268" mass="28030">MEPKRLRASPVSPAARASFACLFGLAFVASAAATVWSCRSMSAMGETPMPGGWSISTIWMPVCGQTWLGAAASFVRMWMLMMAAMMLPSSAPELRRLWERACTARPISAVGPALLTAACYLSWWAAAGTIVFAVGNALATHLPHAASLARLAPLSSAILAVTAGVVQFTSWKRRRIACCGRALSHDPTHALGAGAACRLGFRLALHGGCCCVNLMAVLLVIGIMNLPAMAALTAAMTVERLAPARWHADRGIGIAVVATGLCMIGNIP</sequence>
<dbReference type="OrthoDB" id="980055at2"/>
<feature type="transmembrane region" description="Helical" evidence="1">
    <location>
        <begin position="109"/>
        <end position="135"/>
    </location>
</feature>
<dbReference type="Pfam" id="PF09948">
    <property type="entry name" value="PpoB2"/>
    <property type="match status" value="1"/>
</dbReference>
<dbReference type="Proteomes" id="UP000256838">
    <property type="component" value="Unassembled WGS sequence"/>
</dbReference>
<comment type="caution">
    <text evidence="3">The sequence shown here is derived from an EMBL/GenBank/DDBJ whole genome shotgun (WGS) entry which is preliminary data.</text>
</comment>
<keyword evidence="1" id="KW-1133">Transmembrane helix</keyword>
<organism evidence="3 4">
    <name type="scientific">Trinickia dinghuensis</name>
    <dbReference type="NCBI Taxonomy" id="2291023"/>
    <lineage>
        <taxon>Bacteria</taxon>
        <taxon>Pseudomonadati</taxon>
        <taxon>Pseudomonadota</taxon>
        <taxon>Betaproteobacteria</taxon>
        <taxon>Burkholderiales</taxon>
        <taxon>Burkholderiaceae</taxon>
        <taxon>Trinickia</taxon>
    </lineage>
</organism>
<feature type="chain" id="PRO_5017715379" evidence="2">
    <location>
        <begin position="32"/>
        <end position="268"/>
    </location>
</feature>
<dbReference type="AlphaFoldDB" id="A0A3D8JYW3"/>
<feature type="transmembrane region" description="Helical" evidence="1">
    <location>
        <begin position="212"/>
        <end position="238"/>
    </location>
</feature>
<evidence type="ECO:0000313" key="4">
    <source>
        <dbReference type="Proteomes" id="UP000256838"/>
    </source>
</evidence>
<keyword evidence="1" id="KW-0812">Transmembrane</keyword>
<feature type="transmembrane region" description="Helical" evidence="1">
    <location>
        <begin position="250"/>
        <end position="267"/>
    </location>
</feature>
<gene>
    <name evidence="3" type="ORF">DWV00_12995</name>
</gene>
<accession>A0A3D8JYW3</accession>
<dbReference type="EMBL" id="QRGA01000007">
    <property type="protein sequence ID" value="RDU98238.1"/>
    <property type="molecule type" value="Genomic_DNA"/>
</dbReference>
<feature type="signal peptide" evidence="2">
    <location>
        <begin position="1"/>
        <end position="31"/>
    </location>
</feature>
<evidence type="ECO:0000313" key="3">
    <source>
        <dbReference type="EMBL" id="RDU98238.1"/>
    </source>
</evidence>
<reference evidence="3 4" key="1">
    <citation type="submission" date="2018-08" db="EMBL/GenBank/DDBJ databases">
        <title>Paraburkholderia sp. DHOM06 isolated from forest soil.</title>
        <authorList>
            <person name="Gao Z.-H."/>
            <person name="Qiu L.-H."/>
        </authorList>
    </citation>
    <scope>NUCLEOTIDE SEQUENCE [LARGE SCALE GENOMIC DNA]</scope>
    <source>
        <strain evidence="3 4">DHOM06</strain>
    </source>
</reference>
<evidence type="ECO:0000256" key="2">
    <source>
        <dbReference type="SAM" id="SignalP"/>
    </source>
</evidence>
<name>A0A3D8JYW3_9BURK</name>
<keyword evidence="2" id="KW-0732">Signal</keyword>
<feature type="transmembrane region" description="Helical" evidence="1">
    <location>
        <begin position="147"/>
        <end position="166"/>
    </location>
</feature>
<dbReference type="InterPro" id="IPR018688">
    <property type="entry name" value="PpoB2-like"/>
</dbReference>
<evidence type="ECO:0000256" key="1">
    <source>
        <dbReference type="SAM" id="Phobius"/>
    </source>
</evidence>
<proteinExistence type="predicted"/>
<protein>
    <submittedName>
        <fullName evidence="3">DUF2182 domain-containing protein</fullName>
    </submittedName>
</protein>
<keyword evidence="1" id="KW-0472">Membrane</keyword>
<keyword evidence="4" id="KW-1185">Reference proteome</keyword>